<dbReference type="PANTHER" id="PTHR30574">
    <property type="entry name" value="INNER MEMBRANE PROTEIN YEDE"/>
    <property type="match status" value="1"/>
</dbReference>
<evidence type="ECO:0000256" key="4">
    <source>
        <dbReference type="ARBA" id="ARBA00022519"/>
    </source>
</evidence>
<proteinExistence type="inferred from homology"/>
<organism evidence="10 11">
    <name type="scientific">Rhodovarius crocodyli</name>
    <dbReference type="NCBI Taxonomy" id="1979269"/>
    <lineage>
        <taxon>Bacteria</taxon>
        <taxon>Pseudomonadati</taxon>
        <taxon>Pseudomonadota</taxon>
        <taxon>Alphaproteobacteria</taxon>
        <taxon>Acetobacterales</taxon>
        <taxon>Roseomonadaceae</taxon>
        <taxon>Rhodovarius</taxon>
    </lineage>
</organism>
<keyword evidence="6 9" id="KW-1133">Transmembrane helix</keyword>
<feature type="transmembrane region" description="Helical" evidence="9">
    <location>
        <begin position="109"/>
        <end position="133"/>
    </location>
</feature>
<keyword evidence="5 9" id="KW-0812">Transmembrane</keyword>
<dbReference type="OrthoDB" id="9794165at2"/>
<keyword evidence="7 9" id="KW-0472">Membrane</keyword>
<accession>A0A437M3K4</accession>
<gene>
    <name evidence="10" type="ORF">EOD42_18060</name>
</gene>
<evidence type="ECO:0000256" key="1">
    <source>
        <dbReference type="ARBA" id="ARBA00004429"/>
    </source>
</evidence>
<keyword evidence="3" id="KW-1003">Cell membrane</keyword>
<sequence>MAGVPWALLAAAVLTGAVFVRLGYGFTGGFRAFLEEGDARALGAAFIVPAVAAPVIIPVASLAEGYSRFLAPVGVSLLLGAAIFGVGMQLAGGCGSGTLVGVGRGSRRMLVALPFFCLGGLLGSLALPAALAWPGIGVVDLAERLGIWGGLAATELLLLAGAALVLRGQRPSARGLWAGAVVGLLAALLFLVGGQPWGVTLGLTLWGAKAVQAMGIGLHGFAFWSDPGMAEALAGPWLDLPASATDLGIILGALLAAAAGGRLGLSTPIGGRAVLEAAAGGLLMGIGARLSFGCNIGAFVGGASSGSLHGFVWVLAVLPGCKLGILLRQAGRGPARASPAAGSAAAPARVPE</sequence>
<feature type="transmembrane region" description="Helical" evidence="9">
    <location>
        <begin position="6"/>
        <end position="27"/>
    </location>
</feature>
<feature type="transmembrane region" description="Helical" evidence="9">
    <location>
        <begin position="145"/>
        <end position="166"/>
    </location>
</feature>
<feature type="transmembrane region" description="Helical" evidence="9">
    <location>
        <begin position="247"/>
        <end position="265"/>
    </location>
</feature>
<evidence type="ECO:0000256" key="2">
    <source>
        <dbReference type="ARBA" id="ARBA00022448"/>
    </source>
</evidence>
<feature type="transmembrane region" description="Helical" evidence="9">
    <location>
        <begin position="306"/>
        <end position="327"/>
    </location>
</feature>
<comment type="subcellular location">
    <subcellularLocation>
        <location evidence="1">Cell inner membrane</location>
        <topology evidence="1">Multi-pass membrane protein</topology>
    </subcellularLocation>
</comment>
<comment type="caution">
    <text evidence="10">The sequence shown here is derived from an EMBL/GenBank/DDBJ whole genome shotgun (WGS) entry which is preliminary data.</text>
</comment>
<dbReference type="Proteomes" id="UP000282957">
    <property type="component" value="Unassembled WGS sequence"/>
</dbReference>
<keyword evidence="2" id="KW-0813">Transport</keyword>
<dbReference type="AlphaFoldDB" id="A0A437M3K4"/>
<keyword evidence="11" id="KW-1185">Reference proteome</keyword>
<feature type="transmembrane region" description="Helical" evidence="9">
    <location>
        <begin position="277"/>
        <end position="300"/>
    </location>
</feature>
<feature type="transmembrane region" description="Helical" evidence="9">
    <location>
        <begin position="175"/>
        <end position="197"/>
    </location>
</feature>
<evidence type="ECO:0000256" key="9">
    <source>
        <dbReference type="SAM" id="Phobius"/>
    </source>
</evidence>
<evidence type="ECO:0000256" key="5">
    <source>
        <dbReference type="ARBA" id="ARBA00022692"/>
    </source>
</evidence>
<evidence type="ECO:0000256" key="8">
    <source>
        <dbReference type="ARBA" id="ARBA00035655"/>
    </source>
</evidence>
<reference evidence="10 11" key="1">
    <citation type="submission" date="2019-01" db="EMBL/GenBank/DDBJ databases">
        <authorList>
            <person name="Chen W.-M."/>
        </authorList>
    </citation>
    <scope>NUCLEOTIDE SEQUENCE [LARGE SCALE GENOMIC DNA]</scope>
    <source>
        <strain evidence="10 11">CCP-6</strain>
    </source>
</reference>
<dbReference type="PANTHER" id="PTHR30574:SF1">
    <property type="entry name" value="SULPHUR TRANSPORT DOMAIN-CONTAINING PROTEIN"/>
    <property type="match status" value="1"/>
</dbReference>
<evidence type="ECO:0000256" key="7">
    <source>
        <dbReference type="ARBA" id="ARBA00023136"/>
    </source>
</evidence>
<dbReference type="Pfam" id="PF04143">
    <property type="entry name" value="Sulf_transp"/>
    <property type="match status" value="1"/>
</dbReference>
<evidence type="ECO:0000256" key="3">
    <source>
        <dbReference type="ARBA" id="ARBA00022475"/>
    </source>
</evidence>
<protein>
    <submittedName>
        <fullName evidence="10">YeeE/YedE family protein</fullName>
    </submittedName>
</protein>
<dbReference type="InterPro" id="IPR007272">
    <property type="entry name" value="Sulf_transp_TsuA/YedE"/>
</dbReference>
<evidence type="ECO:0000256" key="6">
    <source>
        <dbReference type="ARBA" id="ARBA00022989"/>
    </source>
</evidence>
<evidence type="ECO:0000313" key="10">
    <source>
        <dbReference type="EMBL" id="RVT92123.1"/>
    </source>
</evidence>
<name>A0A437M3K4_9PROT</name>
<comment type="similarity">
    <text evidence="8">Belongs to the TsuA/YedE (TC 9.B.102) family.</text>
</comment>
<dbReference type="EMBL" id="SACL01000007">
    <property type="protein sequence ID" value="RVT92123.1"/>
    <property type="molecule type" value="Genomic_DNA"/>
</dbReference>
<dbReference type="GO" id="GO:0005886">
    <property type="term" value="C:plasma membrane"/>
    <property type="evidence" value="ECO:0007669"/>
    <property type="project" value="UniProtKB-SubCell"/>
</dbReference>
<dbReference type="RefSeq" id="WP_127788977.1">
    <property type="nucleotide sequence ID" value="NZ_SACL01000007.1"/>
</dbReference>
<evidence type="ECO:0000313" key="11">
    <source>
        <dbReference type="Proteomes" id="UP000282957"/>
    </source>
</evidence>
<keyword evidence="4" id="KW-0997">Cell inner membrane</keyword>
<feature type="transmembrane region" description="Helical" evidence="9">
    <location>
        <begin position="39"/>
        <end position="63"/>
    </location>
</feature>